<keyword evidence="2" id="KW-1185">Reference proteome</keyword>
<name>A0ABX9RX83_9ENTR</name>
<dbReference type="NCBIfam" id="NF033153">
    <property type="entry name" value="phage_ICD_like"/>
    <property type="match status" value="1"/>
</dbReference>
<dbReference type="Proteomes" id="UP000267341">
    <property type="component" value="Unassembled WGS sequence"/>
</dbReference>
<dbReference type="GeneID" id="66904811"/>
<evidence type="ECO:0000313" key="1">
    <source>
        <dbReference type="EMBL" id="RKR54645.1"/>
    </source>
</evidence>
<reference evidence="1 2" key="1">
    <citation type="submission" date="2018-10" db="EMBL/GenBank/DDBJ databases">
        <title>Genomic Encyclopedia of Type Strains, Phase IV (KMG-IV): sequencing the most valuable type-strain genomes for metagenomic binning, comparative biology and taxonomic classification.</title>
        <authorList>
            <person name="Goeker M."/>
        </authorList>
    </citation>
    <scope>NUCLEOTIDE SEQUENCE [LARGE SCALE GENOMIC DNA]</scope>
    <source>
        <strain evidence="1 2">DSM 5079</strain>
    </source>
</reference>
<gene>
    <name evidence="1" type="ORF">C7387_2811</name>
</gene>
<organism evidence="1 2">
    <name type="scientific">Yokenella regensburgei</name>
    <dbReference type="NCBI Taxonomy" id="158877"/>
    <lineage>
        <taxon>Bacteria</taxon>
        <taxon>Pseudomonadati</taxon>
        <taxon>Pseudomonadota</taxon>
        <taxon>Gammaproteobacteria</taxon>
        <taxon>Enterobacterales</taxon>
        <taxon>Enterobacteriaceae</taxon>
        <taxon>Yokenella</taxon>
    </lineage>
</organism>
<dbReference type="EMBL" id="RBIZ01000004">
    <property type="protein sequence ID" value="RKR54645.1"/>
    <property type="molecule type" value="Genomic_DNA"/>
</dbReference>
<evidence type="ECO:0008006" key="3">
    <source>
        <dbReference type="Google" id="ProtNLM"/>
    </source>
</evidence>
<dbReference type="RefSeq" id="WP_120816903.1">
    <property type="nucleotide sequence ID" value="NZ_RBIZ01000004.1"/>
</dbReference>
<accession>A0ABX9RX83</accession>
<comment type="caution">
    <text evidence="1">The sequence shown here is derived from an EMBL/GenBank/DDBJ whole genome shotgun (WGS) entry which is preliminary data.</text>
</comment>
<proteinExistence type="predicted"/>
<evidence type="ECO:0000313" key="2">
    <source>
        <dbReference type="Proteomes" id="UP000267341"/>
    </source>
</evidence>
<sequence length="101" mass="11393">MKNHTTHPQGWDSIHQQKFTWLFLGTPRGHTCTPIVLRTVADTEDTARAAFCGWDLTFAAKIRTESPLSVSFMDSESRTLWSILGSDPYCAEDIPTEVRHA</sequence>
<protein>
    <recommendedName>
        <fullName evidence="3">Host cell division inhibitor Icd-like protein</fullName>
    </recommendedName>
</protein>